<sequence>MKAEFLMSRQSAIINFTEKYCDTAEKLLDSNAFRKVLTSYLEKLRKKDNALYNHFIVKTEGDFELLVEELINVFKLLLVLRVEDFEKIQSKYISYFEGRDFFVELIEGIYSFWRRMERYAVVSNSRRGQGLENVGFIEANNDFNNLILSVYRRIEETVMGYQHRVYRQLTAGANAGLIINKVDWLCPPEYSFLERIPFIETVILQPPFITYPKVNKRSGYFEEVFKNPLEDSSINEHHWFCYPAKIGDLYAYVYFHKDFICQGITLSNLFELATEEECRNRKPDIIYIYGMKDFNREMSTVFYKDKENDIVIGYANYNEGIDYFGYMKKMLLTLHNIKMLERGSLPLHGAMVNITTKTNKEYNIVIVGDSGAGKSESLEAFRVLSEEYIKDMKVIFDDMGVLSLDKKNQIVASGTEIGAFVRLDDLDAGYAYKSMDRSIFMNPDKENARLVLPIATYEEVTKRYPVDYFFYANNYADGEELTFFNTPKEALKVFKEGARMAKGTTAESGLVKSYFANPFGPYQKKARCDALLNKYFSILFERNIQVGEIKTKLGIQGMEKEGPKRAAKKLLELLEGVQNSTTEAKPKASPKK</sequence>
<gene>
    <name evidence="3" type="ORF">PM10SUCC1_13100</name>
</gene>
<protein>
    <recommendedName>
        <fullName evidence="5">Phosphoenolpyruvate carboxykinase</fullName>
    </recommendedName>
</protein>
<keyword evidence="4" id="KW-1185">Reference proteome</keyword>
<dbReference type="Gene3D" id="3.40.449.10">
    <property type="entry name" value="Phosphoenolpyruvate Carboxykinase, domain 1"/>
    <property type="match status" value="1"/>
</dbReference>
<keyword evidence="2" id="KW-0456">Lyase</keyword>
<proteinExistence type="predicted"/>
<evidence type="ECO:0000313" key="3">
    <source>
        <dbReference type="EMBL" id="GLI55796.1"/>
    </source>
</evidence>
<evidence type="ECO:0000256" key="2">
    <source>
        <dbReference type="ARBA" id="ARBA00023239"/>
    </source>
</evidence>
<keyword evidence="1" id="KW-0547">Nucleotide-binding</keyword>
<name>A0A9W6GL35_9FUSO</name>
<evidence type="ECO:0008006" key="5">
    <source>
        <dbReference type="Google" id="ProtNLM"/>
    </source>
</evidence>
<dbReference type="Proteomes" id="UP001144471">
    <property type="component" value="Unassembled WGS sequence"/>
</dbReference>
<evidence type="ECO:0000313" key="4">
    <source>
        <dbReference type="Proteomes" id="UP001144471"/>
    </source>
</evidence>
<comment type="caution">
    <text evidence="3">The sequence shown here is derived from an EMBL/GenBank/DDBJ whole genome shotgun (WGS) entry which is preliminary data.</text>
</comment>
<dbReference type="SUPFAM" id="SSF53795">
    <property type="entry name" value="PEP carboxykinase-like"/>
    <property type="match status" value="1"/>
</dbReference>
<dbReference type="Gene3D" id="3.90.228.20">
    <property type="match status" value="1"/>
</dbReference>
<accession>A0A9W6GL35</accession>
<organism evidence="3 4">
    <name type="scientific">Propionigenium maris DSM 9537</name>
    <dbReference type="NCBI Taxonomy" id="1123000"/>
    <lineage>
        <taxon>Bacteria</taxon>
        <taxon>Fusobacteriati</taxon>
        <taxon>Fusobacteriota</taxon>
        <taxon>Fusobacteriia</taxon>
        <taxon>Fusobacteriales</taxon>
        <taxon>Fusobacteriaceae</taxon>
        <taxon>Propionigenium</taxon>
    </lineage>
</organism>
<dbReference type="EMBL" id="BSDY01000005">
    <property type="protein sequence ID" value="GLI55796.1"/>
    <property type="molecule type" value="Genomic_DNA"/>
</dbReference>
<dbReference type="GO" id="GO:0004611">
    <property type="term" value="F:phosphoenolpyruvate carboxykinase activity"/>
    <property type="evidence" value="ECO:0007669"/>
    <property type="project" value="InterPro"/>
</dbReference>
<dbReference type="GO" id="GO:0017076">
    <property type="term" value="F:purine nucleotide binding"/>
    <property type="evidence" value="ECO:0007669"/>
    <property type="project" value="InterPro"/>
</dbReference>
<reference evidence="3" key="1">
    <citation type="submission" date="2022-12" db="EMBL/GenBank/DDBJ databases">
        <title>Reference genome sequencing for broad-spectrum identification of bacterial and archaeal isolates by mass spectrometry.</title>
        <authorList>
            <person name="Sekiguchi Y."/>
            <person name="Tourlousse D.M."/>
        </authorList>
    </citation>
    <scope>NUCLEOTIDE SEQUENCE</scope>
    <source>
        <strain evidence="3">10succ1</strain>
    </source>
</reference>
<dbReference type="AlphaFoldDB" id="A0A9W6GL35"/>
<dbReference type="RefSeq" id="WP_281834508.1">
    <property type="nucleotide sequence ID" value="NZ_BSDY01000005.1"/>
</dbReference>
<dbReference type="GO" id="GO:0006094">
    <property type="term" value="P:gluconeogenesis"/>
    <property type="evidence" value="ECO:0007669"/>
    <property type="project" value="InterPro"/>
</dbReference>
<dbReference type="InterPro" id="IPR013035">
    <property type="entry name" value="PEP_carboxykinase_C"/>
</dbReference>
<dbReference type="InterPro" id="IPR008210">
    <property type="entry name" value="PEP_carboxykinase_N"/>
</dbReference>
<evidence type="ECO:0000256" key="1">
    <source>
        <dbReference type="ARBA" id="ARBA00022741"/>
    </source>
</evidence>